<sequence>MVYEYLKYKFDRDGYVVINNFLTKKEVEDLRTAGEKLTVNPPVDSKTVFTTNQTKREANSYFMDSADTIGFFYEKNALDENKRLLVDPTVALNKVGHALHRLHPVFEAFDEHQDSTFLFTEPDSLVGFWIALDDAKIENGCLWIIPGSHKTVDLQKRFIRNPNICAVDEPMVFQGTNSEYDQSLYVPVAVDKFLYCYTEEWCIKVKKINLSFRDMLIHFMCLMKELVSILNRIGCRLKLDSNNSMGRKVKIIKSTLYSRIV</sequence>
<evidence type="ECO:0000256" key="3">
    <source>
        <dbReference type="ARBA" id="ARBA00023004"/>
    </source>
</evidence>
<keyword evidence="5" id="KW-1185">Reference proteome</keyword>
<organism evidence="5 6">
    <name type="scientific">Sipha flava</name>
    <name type="common">yellow sugarcane aphid</name>
    <dbReference type="NCBI Taxonomy" id="143950"/>
    <lineage>
        <taxon>Eukaryota</taxon>
        <taxon>Metazoa</taxon>
        <taxon>Ecdysozoa</taxon>
        <taxon>Arthropoda</taxon>
        <taxon>Hexapoda</taxon>
        <taxon>Insecta</taxon>
        <taxon>Pterygota</taxon>
        <taxon>Neoptera</taxon>
        <taxon>Paraneoptera</taxon>
        <taxon>Hemiptera</taxon>
        <taxon>Sternorrhyncha</taxon>
        <taxon>Aphidomorpha</taxon>
        <taxon>Aphidoidea</taxon>
        <taxon>Aphididae</taxon>
        <taxon>Sipha</taxon>
    </lineage>
</organism>
<keyword evidence="3" id="KW-0408">Iron</keyword>
<evidence type="ECO:0000256" key="4">
    <source>
        <dbReference type="ARBA" id="ARBA00038356"/>
    </source>
</evidence>
<evidence type="ECO:0000313" key="5">
    <source>
        <dbReference type="Proteomes" id="UP000694846"/>
    </source>
</evidence>
<dbReference type="Proteomes" id="UP000694846">
    <property type="component" value="Unplaced"/>
</dbReference>
<dbReference type="PANTHER" id="PTHR20883:SF15">
    <property type="entry name" value="PHYTANOYL-COA DIOXYGENASE DOMAIN-CONTAINING PROTEIN 1"/>
    <property type="match status" value="1"/>
</dbReference>
<keyword evidence="2" id="KW-0479">Metal-binding</keyword>
<evidence type="ECO:0000256" key="2">
    <source>
        <dbReference type="ARBA" id="ARBA00022723"/>
    </source>
</evidence>
<comment type="similarity">
    <text evidence="4">Belongs to the PhyH family. PHYHD1 subfamily.</text>
</comment>
<accession>A0A8B8GB97</accession>
<keyword evidence="6" id="KW-0223">Dioxygenase</keyword>
<name>A0A8B8GB97_9HEMI</name>
<dbReference type="Gene3D" id="2.60.120.620">
    <property type="entry name" value="q2cbj1_9rhob like domain"/>
    <property type="match status" value="2"/>
</dbReference>
<dbReference type="Pfam" id="PF05721">
    <property type="entry name" value="PhyH"/>
    <property type="match status" value="1"/>
</dbReference>
<dbReference type="AlphaFoldDB" id="A0A8B8GB97"/>
<dbReference type="PANTHER" id="PTHR20883">
    <property type="entry name" value="PHYTANOYL-COA DIOXYGENASE DOMAIN CONTAINING 1"/>
    <property type="match status" value="1"/>
</dbReference>
<reference evidence="6" key="1">
    <citation type="submission" date="2025-08" db="UniProtKB">
        <authorList>
            <consortium name="RefSeq"/>
        </authorList>
    </citation>
    <scope>IDENTIFICATION</scope>
    <source>
        <tissue evidence="6">Whole body</tissue>
    </source>
</reference>
<dbReference type="GeneID" id="112690659"/>
<keyword evidence="6" id="KW-0560">Oxidoreductase</keyword>
<dbReference type="SUPFAM" id="SSF51197">
    <property type="entry name" value="Clavaminate synthase-like"/>
    <property type="match status" value="1"/>
</dbReference>
<protein>
    <submittedName>
        <fullName evidence="6">Phytanoyl-CoA dioxygenase domain-containing protein 1 homolog isoform X3</fullName>
    </submittedName>
</protein>
<gene>
    <name evidence="6" type="primary">LOC112690659</name>
</gene>
<dbReference type="RefSeq" id="XP_025420494.1">
    <property type="nucleotide sequence ID" value="XM_025564709.1"/>
</dbReference>
<dbReference type="GO" id="GO:0046872">
    <property type="term" value="F:metal ion binding"/>
    <property type="evidence" value="ECO:0007669"/>
    <property type="project" value="UniProtKB-KW"/>
</dbReference>
<proteinExistence type="inferred from homology"/>
<dbReference type="InterPro" id="IPR008775">
    <property type="entry name" value="Phytyl_CoA_dOase-like"/>
</dbReference>
<dbReference type="CTD" id="254295"/>
<dbReference type="GO" id="GO:0051213">
    <property type="term" value="F:dioxygenase activity"/>
    <property type="evidence" value="ECO:0007669"/>
    <property type="project" value="UniProtKB-KW"/>
</dbReference>
<dbReference type="OrthoDB" id="445007at2759"/>
<evidence type="ECO:0000313" key="6">
    <source>
        <dbReference type="RefSeq" id="XP_025420494.1"/>
    </source>
</evidence>
<comment type="cofactor">
    <cofactor evidence="1">
        <name>Fe cation</name>
        <dbReference type="ChEBI" id="CHEBI:24875"/>
    </cofactor>
</comment>
<evidence type="ECO:0000256" key="1">
    <source>
        <dbReference type="ARBA" id="ARBA00001962"/>
    </source>
</evidence>